<comment type="caution">
    <text evidence="2">The sequence shown here is derived from an EMBL/GenBank/DDBJ whole genome shotgun (WGS) entry which is preliminary data.</text>
</comment>
<dbReference type="Proteomes" id="UP000192247">
    <property type="component" value="Unassembled WGS sequence"/>
</dbReference>
<reference evidence="2 3" key="1">
    <citation type="journal article" date="2017" name="Gigascience">
        <title>Draft genome of the honey bee ectoparasitic mite, Tropilaelaps mercedesae, is shaped by the parasitic life history.</title>
        <authorList>
            <person name="Dong X."/>
            <person name="Armstrong S.D."/>
            <person name="Xia D."/>
            <person name="Makepeace B.L."/>
            <person name="Darby A.C."/>
            <person name="Kadowaki T."/>
        </authorList>
    </citation>
    <scope>NUCLEOTIDE SEQUENCE [LARGE SCALE GENOMIC DNA]</scope>
    <source>
        <strain evidence="2">Wuxi-XJTLU</strain>
    </source>
</reference>
<evidence type="ECO:0000313" key="2">
    <source>
        <dbReference type="EMBL" id="OQR78744.1"/>
    </source>
</evidence>
<dbReference type="GO" id="GO:0007186">
    <property type="term" value="P:G protein-coupled receptor signaling pathway"/>
    <property type="evidence" value="ECO:0007669"/>
    <property type="project" value="InterPro"/>
</dbReference>
<proteinExistence type="predicted"/>
<sequence>MPQSENPFKESKSCVIV</sequence>
<evidence type="ECO:0000313" key="3">
    <source>
        <dbReference type="Proteomes" id="UP000192247"/>
    </source>
</evidence>
<gene>
    <name evidence="2" type="ORF">BIW11_06208</name>
</gene>
<feature type="domain" description="G protein gamma" evidence="1">
    <location>
        <begin position="1"/>
        <end position="17"/>
    </location>
</feature>
<dbReference type="PROSITE" id="PS50058">
    <property type="entry name" value="G_PROTEIN_GAMMA"/>
    <property type="match status" value="1"/>
</dbReference>
<evidence type="ECO:0000259" key="1">
    <source>
        <dbReference type="PROSITE" id="PS50058"/>
    </source>
</evidence>
<organism evidence="2 3">
    <name type="scientific">Tropilaelaps mercedesae</name>
    <dbReference type="NCBI Taxonomy" id="418985"/>
    <lineage>
        <taxon>Eukaryota</taxon>
        <taxon>Metazoa</taxon>
        <taxon>Ecdysozoa</taxon>
        <taxon>Arthropoda</taxon>
        <taxon>Chelicerata</taxon>
        <taxon>Arachnida</taxon>
        <taxon>Acari</taxon>
        <taxon>Parasitiformes</taxon>
        <taxon>Mesostigmata</taxon>
        <taxon>Gamasina</taxon>
        <taxon>Dermanyssoidea</taxon>
        <taxon>Laelapidae</taxon>
        <taxon>Tropilaelaps</taxon>
    </lineage>
</organism>
<accession>A0A1V9XZ40</accession>
<name>A0A1V9XZ40_9ACAR</name>
<keyword evidence="3" id="KW-1185">Reference proteome</keyword>
<dbReference type="InterPro" id="IPR015898">
    <property type="entry name" value="G-protein_gamma-like_dom"/>
</dbReference>
<dbReference type="InParanoid" id="A0A1V9XZ40"/>
<dbReference type="AlphaFoldDB" id="A0A1V9XZ40"/>
<protein>
    <recommendedName>
        <fullName evidence="1">G protein gamma domain-containing protein</fullName>
    </recommendedName>
</protein>
<dbReference type="EMBL" id="MNPL01001860">
    <property type="protein sequence ID" value="OQR78744.1"/>
    <property type="molecule type" value="Genomic_DNA"/>
</dbReference>